<evidence type="ECO:0000256" key="1">
    <source>
        <dbReference type="ARBA" id="ARBA00023015"/>
    </source>
</evidence>
<evidence type="ECO:0000256" key="4">
    <source>
        <dbReference type="SAM" id="Phobius"/>
    </source>
</evidence>
<sequence>MKSWRARALQQHAVSTVSILIFDFLANLLFLAVQKERGPRTRCKFENELMRKHGPAVHPSASASAADSELIAEILIDAVKDARCSSIFSTLSRLDQDMIISQAWPALFILRASSRSLPEGPASTFKDEIVAAIVEKSRRQIWTSVVPAEEIETFKILTLTRYDLVPGRWEKLFLLNERELAIKFYPGPMDHLHFYLYTISEILSLASHIEKVLFDPIIGPVPVSNVVIRM</sequence>
<proteinExistence type="predicted"/>
<keyword evidence="6" id="KW-1185">Reference proteome</keyword>
<evidence type="ECO:0000313" key="5">
    <source>
        <dbReference type="EMBL" id="BES95301.1"/>
    </source>
</evidence>
<gene>
    <name evidence="5" type="ORF">NTJ_08110</name>
</gene>
<protein>
    <submittedName>
        <fullName evidence="5">Uncharacterized protein</fullName>
    </submittedName>
</protein>
<evidence type="ECO:0000256" key="3">
    <source>
        <dbReference type="ARBA" id="ARBA00023170"/>
    </source>
</evidence>
<dbReference type="SUPFAM" id="SSF48508">
    <property type="entry name" value="Nuclear receptor ligand-binding domain"/>
    <property type="match status" value="1"/>
</dbReference>
<reference evidence="5 6" key="1">
    <citation type="submission" date="2023-09" db="EMBL/GenBank/DDBJ databases">
        <title>Nesidiocoris tenuis whole genome shotgun sequence.</title>
        <authorList>
            <person name="Shibata T."/>
            <person name="Shimoda M."/>
            <person name="Kobayashi T."/>
            <person name="Uehara T."/>
        </authorList>
    </citation>
    <scope>NUCLEOTIDE SEQUENCE [LARGE SCALE GENOMIC DNA]</scope>
    <source>
        <strain evidence="5 6">Japan</strain>
    </source>
</reference>
<keyword evidence="1" id="KW-0805">Transcription regulation</keyword>
<evidence type="ECO:0000313" key="6">
    <source>
        <dbReference type="Proteomes" id="UP001307889"/>
    </source>
</evidence>
<keyword evidence="3" id="KW-0675">Receptor</keyword>
<dbReference type="EMBL" id="AP028914">
    <property type="protein sequence ID" value="BES95301.1"/>
    <property type="molecule type" value="Genomic_DNA"/>
</dbReference>
<keyword evidence="4" id="KW-0472">Membrane</keyword>
<name>A0ABN7ASW4_9HEMI</name>
<dbReference type="InterPro" id="IPR035500">
    <property type="entry name" value="NHR-like_dom_sf"/>
</dbReference>
<organism evidence="5 6">
    <name type="scientific">Nesidiocoris tenuis</name>
    <dbReference type="NCBI Taxonomy" id="355587"/>
    <lineage>
        <taxon>Eukaryota</taxon>
        <taxon>Metazoa</taxon>
        <taxon>Ecdysozoa</taxon>
        <taxon>Arthropoda</taxon>
        <taxon>Hexapoda</taxon>
        <taxon>Insecta</taxon>
        <taxon>Pterygota</taxon>
        <taxon>Neoptera</taxon>
        <taxon>Paraneoptera</taxon>
        <taxon>Hemiptera</taxon>
        <taxon>Heteroptera</taxon>
        <taxon>Panheteroptera</taxon>
        <taxon>Cimicomorpha</taxon>
        <taxon>Miridae</taxon>
        <taxon>Dicyphina</taxon>
        <taxon>Nesidiocoris</taxon>
    </lineage>
</organism>
<keyword evidence="2" id="KW-0804">Transcription</keyword>
<feature type="transmembrane region" description="Helical" evidence="4">
    <location>
        <begin position="12"/>
        <end position="33"/>
    </location>
</feature>
<evidence type="ECO:0000256" key="2">
    <source>
        <dbReference type="ARBA" id="ARBA00023163"/>
    </source>
</evidence>
<dbReference type="Gene3D" id="1.10.565.10">
    <property type="entry name" value="Retinoid X Receptor"/>
    <property type="match status" value="1"/>
</dbReference>
<accession>A0ABN7ASW4</accession>
<keyword evidence="4" id="KW-0812">Transmembrane</keyword>
<keyword evidence="4" id="KW-1133">Transmembrane helix</keyword>
<dbReference type="Proteomes" id="UP001307889">
    <property type="component" value="Chromosome 6"/>
</dbReference>